<accession>A0AAD9RLE2</accession>
<gene>
    <name evidence="2" type="ORF">KPH14_002312</name>
</gene>
<protein>
    <submittedName>
        <fullName evidence="2">Uncharacterized protein</fullName>
    </submittedName>
</protein>
<comment type="caution">
    <text evidence="2">The sequence shown here is derived from an EMBL/GenBank/DDBJ whole genome shotgun (WGS) entry which is preliminary data.</text>
</comment>
<dbReference type="EMBL" id="JAIFRP010000038">
    <property type="protein sequence ID" value="KAK2581847.1"/>
    <property type="molecule type" value="Genomic_DNA"/>
</dbReference>
<evidence type="ECO:0000313" key="3">
    <source>
        <dbReference type="Proteomes" id="UP001258017"/>
    </source>
</evidence>
<evidence type="ECO:0000313" key="2">
    <source>
        <dbReference type="EMBL" id="KAK2581847.1"/>
    </source>
</evidence>
<dbReference type="Proteomes" id="UP001258017">
    <property type="component" value="Unassembled WGS sequence"/>
</dbReference>
<organism evidence="2 3">
    <name type="scientific">Odynerus spinipes</name>
    <dbReference type="NCBI Taxonomy" id="1348599"/>
    <lineage>
        <taxon>Eukaryota</taxon>
        <taxon>Metazoa</taxon>
        <taxon>Ecdysozoa</taxon>
        <taxon>Arthropoda</taxon>
        <taxon>Hexapoda</taxon>
        <taxon>Insecta</taxon>
        <taxon>Pterygota</taxon>
        <taxon>Neoptera</taxon>
        <taxon>Endopterygota</taxon>
        <taxon>Hymenoptera</taxon>
        <taxon>Apocrita</taxon>
        <taxon>Aculeata</taxon>
        <taxon>Vespoidea</taxon>
        <taxon>Vespidae</taxon>
        <taxon>Eumeninae</taxon>
        <taxon>Odynerus</taxon>
    </lineage>
</organism>
<dbReference type="AlphaFoldDB" id="A0AAD9RLE2"/>
<sequence length="91" mass="9418">MRHATLTYAKNVFKRSGKRERQREGIREGSLPGECWSSDGVPAGVPVGGAASTAGGGGGGGGGGSNRAGPECKRDRDTHSNTLESWGKWGF</sequence>
<evidence type="ECO:0000256" key="1">
    <source>
        <dbReference type="SAM" id="MobiDB-lite"/>
    </source>
</evidence>
<feature type="compositionally biased region" description="Low complexity" evidence="1">
    <location>
        <begin position="38"/>
        <end position="53"/>
    </location>
</feature>
<reference evidence="2" key="1">
    <citation type="submission" date="2021-08" db="EMBL/GenBank/DDBJ databases">
        <authorList>
            <person name="Misof B."/>
            <person name="Oliver O."/>
            <person name="Podsiadlowski L."/>
            <person name="Donath A."/>
            <person name="Peters R."/>
            <person name="Mayer C."/>
            <person name="Rust J."/>
            <person name="Gunkel S."/>
            <person name="Lesny P."/>
            <person name="Martin S."/>
            <person name="Oeyen J.P."/>
            <person name="Petersen M."/>
            <person name="Panagiotis P."/>
            <person name="Wilbrandt J."/>
            <person name="Tanja T."/>
        </authorList>
    </citation>
    <scope>NUCLEOTIDE SEQUENCE</scope>
    <source>
        <strain evidence="2">GBR_01_08_01A</strain>
        <tissue evidence="2">Thorax + abdomen</tissue>
    </source>
</reference>
<feature type="compositionally biased region" description="Basic and acidic residues" evidence="1">
    <location>
        <begin position="70"/>
        <end position="79"/>
    </location>
</feature>
<feature type="region of interest" description="Disordered" evidence="1">
    <location>
        <begin position="1"/>
        <end position="91"/>
    </location>
</feature>
<keyword evidence="3" id="KW-1185">Reference proteome</keyword>
<reference evidence="2" key="2">
    <citation type="journal article" date="2023" name="Commun. Biol.">
        <title>Intrasexual cuticular hydrocarbon dimorphism in a wasp sheds light on hydrocarbon biosynthesis genes in Hymenoptera.</title>
        <authorList>
            <person name="Moris V.C."/>
            <person name="Podsiadlowski L."/>
            <person name="Martin S."/>
            <person name="Oeyen J.P."/>
            <person name="Donath A."/>
            <person name="Petersen M."/>
            <person name="Wilbrandt J."/>
            <person name="Misof B."/>
            <person name="Liedtke D."/>
            <person name="Thamm M."/>
            <person name="Scheiner R."/>
            <person name="Schmitt T."/>
            <person name="Niehuis O."/>
        </authorList>
    </citation>
    <scope>NUCLEOTIDE SEQUENCE</scope>
    <source>
        <strain evidence="2">GBR_01_08_01A</strain>
    </source>
</reference>
<proteinExistence type="predicted"/>
<name>A0AAD9RLE2_9HYME</name>
<feature type="compositionally biased region" description="Gly residues" evidence="1">
    <location>
        <begin position="54"/>
        <end position="66"/>
    </location>
</feature>